<reference evidence="3 4" key="1">
    <citation type="journal article" date="2009" name="Science">
        <title>Green evolution and dynamic adaptations revealed by genomes of the marine picoeukaryotes Micromonas.</title>
        <authorList>
            <person name="Worden A.Z."/>
            <person name="Lee J.H."/>
            <person name="Mock T."/>
            <person name="Rouze P."/>
            <person name="Simmons M.P."/>
            <person name="Aerts A.L."/>
            <person name="Allen A.E."/>
            <person name="Cuvelier M.L."/>
            <person name="Derelle E."/>
            <person name="Everett M.V."/>
            <person name="Foulon E."/>
            <person name="Grimwood J."/>
            <person name="Gundlach H."/>
            <person name="Henrissat B."/>
            <person name="Napoli C."/>
            <person name="McDonald S.M."/>
            <person name="Parker M.S."/>
            <person name="Rombauts S."/>
            <person name="Salamov A."/>
            <person name="Von Dassow P."/>
            <person name="Badger J.H."/>
            <person name="Coutinho P.M."/>
            <person name="Demir E."/>
            <person name="Dubchak I."/>
            <person name="Gentemann C."/>
            <person name="Eikrem W."/>
            <person name="Gready J.E."/>
            <person name="John U."/>
            <person name="Lanier W."/>
            <person name="Lindquist E.A."/>
            <person name="Lucas S."/>
            <person name="Mayer K.F."/>
            <person name="Moreau H."/>
            <person name="Not F."/>
            <person name="Otillar R."/>
            <person name="Panaud O."/>
            <person name="Pangilinan J."/>
            <person name="Paulsen I."/>
            <person name="Piegu B."/>
            <person name="Poliakov A."/>
            <person name="Robbens S."/>
            <person name="Schmutz J."/>
            <person name="Toulza E."/>
            <person name="Wyss T."/>
            <person name="Zelensky A."/>
            <person name="Zhou K."/>
            <person name="Armbrust E.V."/>
            <person name="Bhattacharya D."/>
            <person name="Goodenough U.W."/>
            <person name="Van de Peer Y."/>
            <person name="Grigoriev I.V."/>
        </authorList>
    </citation>
    <scope>NUCLEOTIDE SEQUENCE [LARGE SCALE GENOMIC DNA]</scope>
    <source>
        <strain evidence="4">RCC299 / NOUM17</strain>
    </source>
</reference>
<feature type="domain" description="SGNH hydrolase-type esterase" evidence="2">
    <location>
        <begin position="12"/>
        <end position="197"/>
    </location>
</feature>
<dbReference type="GeneID" id="8250121"/>
<evidence type="ECO:0000259" key="2">
    <source>
        <dbReference type="Pfam" id="PF13472"/>
    </source>
</evidence>
<accession>C1FDU6</accession>
<dbReference type="SUPFAM" id="SSF52266">
    <property type="entry name" value="SGNH hydrolase"/>
    <property type="match status" value="1"/>
</dbReference>
<organism evidence="3 4">
    <name type="scientific">Micromonas commoda (strain RCC299 / NOUM17 / CCMP2709)</name>
    <name type="common">Picoplanktonic green alga</name>
    <dbReference type="NCBI Taxonomy" id="296587"/>
    <lineage>
        <taxon>Eukaryota</taxon>
        <taxon>Viridiplantae</taxon>
        <taxon>Chlorophyta</taxon>
        <taxon>Mamiellophyceae</taxon>
        <taxon>Mamiellales</taxon>
        <taxon>Mamiellaceae</taxon>
        <taxon>Micromonas</taxon>
    </lineage>
</organism>
<keyword evidence="1" id="KW-1133">Transmembrane helix</keyword>
<dbReference type="Proteomes" id="UP000002009">
    <property type="component" value="Chromosome 1"/>
</dbReference>
<dbReference type="InParanoid" id="C1FDU6"/>
<keyword evidence="1" id="KW-0472">Membrane</keyword>
<feature type="transmembrane region" description="Helical" evidence="1">
    <location>
        <begin position="258"/>
        <end position="279"/>
    </location>
</feature>
<proteinExistence type="predicted"/>
<dbReference type="OMA" id="VIWPKVI"/>
<dbReference type="FunCoup" id="C1FDU6">
    <property type="interactions" value="1912"/>
</dbReference>
<sequence>MVASGRRRAFLLFGDSLTQRAFECGGWGARLAHLLSRKADIICRGFGAYNTRWCRHVVRHIGSYRDYFSVVTVLLGTNDAALPDVEPVQAVPLDEYVENLDDILKYLRNRSEFVILFSPPSVGELGRLRAQHHKYVADAHDWLDRNNLHSAKYASVAKVVAENRALVCVDMFRLTSVQLFLGENMLIDGIHFTATGHLFLLKSLLHELRAEAHILSAENMRPDWPYGPWMQNSAGSWREILTEHELEISHISGDKLSALADAFGIVSVFISAFLFGLSVSCRGLATL</sequence>
<gene>
    <name evidence="3" type="primary">IAH</name>
    <name evidence="3" type="ORF">MICPUN_107325</name>
</gene>
<name>C1FDU6_MICCC</name>
<evidence type="ECO:0000313" key="4">
    <source>
        <dbReference type="Proteomes" id="UP000002009"/>
    </source>
</evidence>
<dbReference type="EMBL" id="CP001574">
    <property type="protein sequence ID" value="ACO68454.1"/>
    <property type="molecule type" value="Genomic_DNA"/>
</dbReference>
<dbReference type="eggNOG" id="KOG3035">
    <property type="taxonomic scope" value="Eukaryota"/>
</dbReference>
<dbReference type="InterPro" id="IPR045136">
    <property type="entry name" value="Iah1-like"/>
</dbReference>
<keyword evidence="4" id="KW-1185">Reference proteome</keyword>
<dbReference type="RefSeq" id="XP_002507196.1">
    <property type="nucleotide sequence ID" value="XM_002507150.1"/>
</dbReference>
<dbReference type="KEGG" id="mis:MICPUN_107325"/>
<dbReference type="Pfam" id="PF13472">
    <property type="entry name" value="Lipase_GDSL_2"/>
    <property type="match status" value="1"/>
</dbReference>
<evidence type="ECO:0000256" key="1">
    <source>
        <dbReference type="SAM" id="Phobius"/>
    </source>
</evidence>
<keyword evidence="1" id="KW-0812">Transmembrane</keyword>
<dbReference type="PANTHER" id="PTHR14209:SF19">
    <property type="entry name" value="ISOAMYL ACETATE-HYDROLYZING ESTERASE 1 HOMOLOG"/>
    <property type="match status" value="1"/>
</dbReference>
<dbReference type="STRING" id="296587.C1FDU6"/>
<dbReference type="AlphaFoldDB" id="C1FDU6"/>
<dbReference type="InterPro" id="IPR013830">
    <property type="entry name" value="SGNH_hydro"/>
</dbReference>
<protein>
    <recommendedName>
        <fullName evidence="2">SGNH hydrolase-type esterase domain-containing protein</fullName>
    </recommendedName>
</protein>
<evidence type="ECO:0000313" key="3">
    <source>
        <dbReference type="EMBL" id="ACO68454.1"/>
    </source>
</evidence>
<dbReference type="PANTHER" id="PTHR14209">
    <property type="entry name" value="ISOAMYL ACETATE-HYDROLYZING ESTERASE 1"/>
    <property type="match status" value="1"/>
</dbReference>
<dbReference type="InterPro" id="IPR036514">
    <property type="entry name" value="SGNH_hydro_sf"/>
</dbReference>
<dbReference type="Gene3D" id="3.40.50.1110">
    <property type="entry name" value="SGNH hydrolase"/>
    <property type="match status" value="1"/>
</dbReference>
<dbReference type="OrthoDB" id="671439at2759"/>